<feature type="transmembrane region" description="Helical" evidence="9">
    <location>
        <begin position="536"/>
        <end position="553"/>
    </location>
</feature>
<dbReference type="PANTHER" id="PTHR32063">
    <property type="match status" value="1"/>
</dbReference>
<dbReference type="EMBL" id="NRSJ01000006">
    <property type="protein sequence ID" value="MBK1703973.1"/>
    <property type="molecule type" value="Genomic_DNA"/>
</dbReference>
<dbReference type="Gene3D" id="3.30.70.1440">
    <property type="entry name" value="Multidrug efflux transporter AcrB pore domain"/>
    <property type="match status" value="1"/>
</dbReference>
<dbReference type="InterPro" id="IPR027463">
    <property type="entry name" value="AcrB_DN_DC_subdom"/>
</dbReference>
<evidence type="ECO:0000256" key="1">
    <source>
        <dbReference type="ARBA" id="ARBA00004429"/>
    </source>
</evidence>
<dbReference type="SUPFAM" id="SSF82693">
    <property type="entry name" value="Multidrug efflux transporter AcrB pore domain, PN1, PN2, PC1 and PC2 subdomains"/>
    <property type="match status" value="4"/>
</dbReference>
<reference evidence="11" key="1">
    <citation type="submission" date="2017-08" db="EMBL/GenBank/DDBJ databases">
        <authorList>
            <person name="Imhoff J.F."/>
            <person name="Rahn T."/>
            <person name="Kuenzel S."/>
            <person name="Neulinger S.C."/>
        </authorList>
    </citation>
    <scope>NUCLEOTIDE SEQUENCE</scope>
    <source>
        <strain evidence="11">DSM 11080</strain>
    </source>
</reference>
<dbReference type="PRINTS" id="PR00702">
    <property type="entry name" value="ACRIFLAVINRP"/>
</dbReference>
<evidence type="ECO:0000313" key="11">
    <source>
        <dbReference type="EMBL" id="MBK1703973.1"/>
    </source>
</evidence>
<dbReference type="InterPro" id="IPR001036">
    <property type="entry name" value="Acrflvin-R"/>
</dbReference>
<feature type="region of interest" description="Disordered" evidence="10">
    <location>
        <begin position="1040"/>
        <end position="1074"/>
    </location>
</feature>
<keyword evidence="5 9" id="KW-0997">Cell inner membrane</keyword>
<dbReference type="NCBIfam" id="TIGR00915">
    <property type="entry name" value="2A0602"/>
    <property type="match status" value="1"/>
</dbReference>
<dbReference type="Gene3D" id="1.20.1640.10">
    <property type="entry name" value="Multidrug efflux transporter AcrB transmembrane domain"/>
    <property type="match status" value="2"/>
</dbReference>
<dbReference type="PANTHER" id="PTHR32063:SF76">
    <property type="entry name" value="EFFLUX PUMP MEMBRANE TRANSPORTER"/>
    <property type="match status" value="1"/>
</dbReference>
<feature type="transmembrane region" description="Helical" evidence="9">
    <location>
        <begin position="968"/>
        <end position="988"/>
    </location>
</feature>
<name>A0AAJ0U2B3_9GAMM</name>
<evidence type="ECO:0000256" key="3">
    <source>
        <dbReference type="ARBA" id="ARBA00022448"/>
    </source>
</evidence>
<evidence type="ECO:0000256" key="10">
    <source>
        <dbReference type="SAM" id="MobiDB-lite"/>
    </source>
</evidence>
<keyword evidence="7 9" id="KW-1133">Transmembrane helix</keyword>
<dbReference type="Gene3D" id="3.30.2090.10">
    <property type="entry name" value="Multidrug efflux transporter AcrB TolC docking domain, DN and DC subdomains"/>
    <property type="match status" value="2"/>
</dbReference>
<reference evidence="11" key="2">
    <citation type="journal article" date="2020" name="Microorganisms">
        <title>Osmotic Adaptation and Compatible Solute Biosynthesis of Phototrophic Bacteria as Revealed from Genome Analyses.</title>
        <authorList>
            <person name="Imhoff J.F."/>
            <person name="Rahn T."/>
            <person name="Kunzel S."/>
            <person name="Keller A."/>
            <person name="Neulinger S.C."/>
        </authorList>
    </citation>
    <scope>NUCLEOTIDE SEQUENCE</scope>
    <source>
        <strain evidence="11">DSM 11080</strain>
    </source>
</reference>
<organism evidence="11 12">
    <name type="scientific">Halochromatium glycolicum</name>
    <dbReference type="NCBI Taxonomy" id="85075"/>
    <lineage>
        <taxon>Bacteria</taxon>
        <taxon>Pseudomonadati</taxon>
        <taxon>Pseudomonadota</taxon>
        <taxon>Gammaproteobacteria</taxon>
        <taxon>Chromatiales</taxon>
        <taxon>Chromatiaceae</taxon>
        <taxon>Halochromatium</taxon>
    </lineage>
</organism>
<keyword evidence="8 9" id="KW-0472">Membrane</keyword>
<dbReference type="SUPFAM" id="SSF82866">
    <property type="entry name" value="Multidrug efflux transporter AcrB transmembrane domain"/>
    <property type="match status" value="2"/>
</dbReference>
<dbReference type="GO" id="GO:0005886">
    <property type="term" value="C:plasma membrane"/>
    <property type="evidence" value="ECO:0007669"/>
    <property type="project" value="UniProtKB-SubCell"/>
</dbReference>
<dbReference type="InterPro" id="IPR004764">
    <property type="entry name" value="MdtF-like"/>
</dbReference>
<evidence type="ECO:0000256" key="2">
    <source>
        <dbReference type="ARBA" id="ARBA00010942"/>
    </source>
</evidence>
<evidence type="ECO:0000313" key="12">
    <source>
        <dbReference type="Proteomes" id="UP001296776"/>
    </source>
</evidence>
<dbReference type="AlphaFoldDB" id="A0AAJ0U2B3"/>
<dbReference type="GO" id="GO:0009636">
    <property type="term" value="P:response to toxic substance"/>
    <property type="evidence" value="ECO:0007669"/>
    <property type="project" value="UniProtKB-ARBA"/>
</dbReference>
<keyword evidence="6 9" id="KW-0812">Transmembrane</keyword>
<feature type="transmembrane region" description="Helical" evidence="9">
    <location>
        <begin position="436"/>
        <end position="460"/>
    </location>
</feature>
<accession>A0AAJ0U2B3</accession>
<feature type="transmembrane region" description="Helical" evidence="9">
    <location>
        <begin position="472"/>
        <end position="499"/>
    </location>
</feature>
<feature type="transmembrane region" description="Helical" evidence="9">
    <location>
        <begin position="897"/>
        <end position="917"/>
    </location>
</feature>
<evidence type="ECO:0000256" key="6">
    <source>
        <dbReference type="ARBA" id="ARBA00022692"/>
    </source>
</evidence>
<dbReference type="GO" id="GO:0015562">
    <property type="term" value="F:efflux transmembrane transporter activity"/>
    <property type="evidence" value="ECO:0007669"/>
    <property type="project" value="InterPro"/>
</dbReference>
<proteinExistence type="inferred from homology"/>
<dbReference type="GO" id="GO:0042910">
    <property type="term" value="F:xenobiotic transmembrane transporter activity"/>
    <property type="evidence" value="ECO:0007669"/>
    <property type="project" value="TreeGrafter"/>
</dbReference>
<evidence type="ECO:0000256" key="5">
    <source>
        <dbReference type="ARBA" id="ARBA00022519"/>
    </source>
</evidence>
<dbReference type="Proteomes" id="UP001296776">
    <property type="component" value="Unassembled WGS sequence"/>
</dbReference>
<comment type="subcellular location">
    <subcellularLocation>
        <location evidence="1 9">Cell inner membrane</location>
        <topology evidence="1 9">Multi-pass membrane protein</topology>
    </subcellularLocation>
</comment>
<dbReference type="NCBIfam" id="NF000282">
    <property type="entry name" value="RND_permease_1"/>
    <property type="match status" value="1"/>
</dbReference>
<dbReference type="SUPFAM" id="SSF82714">
    <property type="entry name" value="Multidrug efflux transporter AcrB TolC docking domain, DN and DC subdomains"/>
    <property type="match status" value="2"/>
</dbReference>
<dbReference type="Gene3D" id="3.30.70.1430">
    <property type="entry name" value="Multidrug efflux transporter AcrB pore domain"/>
    <property type="match status" value="2"/>
</dbReference>
<feature type="transmembrane region" description="Helical" evidence="9">
    <location>
        <begin position="872"/>
        <end position="890"/>
    </location>
</feature>
<feature type="transmembrane region" description="Helical" evidence="9">
    <location>
        <begin position="342"/>
        <end position="361"/>
    </location>
</feature>
<dbReference type="RefSeq" id="WP_200345145.1">
    <property type="nucleotide sequence ID" value="NZ_NRSJ01000006.1"/>
</dbReference>
<protein>
    <recommendedName>
        <fullName evidence="9">Efflux pump membrane transporter</fullName>
    </recommendedName>
</protein>
<dbReference type="FunFam" id="1.20.1640.10:FF:000001">
    <property type="entry name" value="Efflux pump membrane transporter"/>
    <property type="match status" value="1"/>
</dbReference>
<dbReference type="Gene3D" id="3.30.70.1320">
    <property type="entry name" value="Multidrug efflux transporter AcrB pore domain like"/>
    <property type="match status" value="1"/>
</dbReference>
<keyword evidence="3 9" id="KW-0813">Transport</keyword>
<evidence type="ECO:0000256" key="9">
    <source>
        <dbReference type="RuleBase" id="RU364070"/>
    </source>
</evidence>
<comment type="similarity">
    <text evidence="2 9">Belongs to the resistance-nodulation-cell division (RND) (TC 2.A.6) family.</text>
</comment>
<feature type="transmembrane region" description="Helical" evidence="9">
    <location>
        <begin position="1000"/>
        <end position="1026"/>
    </location>
</feature>
<feature type="compositionally biased region" description="Low complexity" evidence="10">
    <location>
        <begin position="1040"/>
        <end position="1053"/>
    </location>
</feature>
<keyword evidence="12" id="KW-1185">Reference proteome</keyword>
<sequence>MISKTFVERPRLAAVVSIVLVVAGLLAMFAIPVAQYPPITPPVVQVTATYPGADAKTIADTVGGPIEEQVNGVKGMTYMSATASSAGIYSLSVTFDVGVDPDIAQVNTQNRVSQALAKLPQEVQELGVTVQAQSTNLLLVISVYSPDDSKDALFLSNYATINIQDELARVNGVGEAKQFGPLDYSMRIWLEPERMAALGITPQDVKQAIQAQNIQAALGQIGAPPIGADQVSQLTIVTKGQLATPEEFEQIVVRTSQDGGIVRVGDIARVELGSESYDAVTTFNGKPAAGIAIYQAPGANALTVADAVRAELETLKGRFPDGVAAEVMYDSTLFVTASIHEILVTLAITAVIVLLVVFLFLQDLRATIVPAVTIPVSLIGVFIVLLAVGFSANTISLFAVVLAIGLVVDDAIVVVENVQRLMLEEGLDRRAATLKAMRQVTGPIISTTLVLFAIFAPVAFIPGISGELFRQFAVTISAAVAISAVNALTLSPVLTALFLGTPKQPRRGPFKWFNSGLDGARNGYVWIVALIARRSAVAGLIIIAVGLGSALVLERLPSGFLPNEDQGVIYLDASLPSGASLPRTAEVLEQTRKIAEQAPGVENVLSVAGFSILTNSVASNSGLGVIVLEPWEERTSPETKLGALIGNLSAQYSAIPGANVLVFPPPPIPGLGNAGGFTLQLEALGGQSPEALTQVLKGLLATANQDPRIAQAYSTFSADTPRLFLDLDRTKAEYLDVPVATLFETMQSVFGSTYVNNFTYLGRTFQVNLQGEQDARNAAENIASTYVRSTSGKMVPIAELAEVRTELGADQVFHYNQFLTASINGSPAPGYSTGDAMAAMEAAAKKALPSGYGYEWTGMSYQEAQQGAGAELAIFALAVLFGYLFLVALYESWAIPFSVLTSVVVAIFGALLTLWLVGLTNDLYTQIGLVLLIGLAAKNAILIVEFAKEQRDDGKSRFEAALAGAQMRFRAVLMTAMAFIIGLLPLVLASGAGANSRIHLGFTVLGGMLAATLFGILVIPGLYVMFQWIGDRVGGWIRPGASTGGSSRESTGRAGRGAAGGTSPAASERGAGGV</sequence>
<dbReference type="FunFam" id="3.30.70.1430:FF:000001">
    <property type="entry name" value="Efflux pump membrane transporter"/>
    <property type="match status" value="1"/>
</dbReference>
<dbReference type="Pfam" id="PF00873">
    <property type="entry name" value="ACR_tran"/>
    <property type="match status" value="1"/>
</dbReference>
<feature type="transmembrane region" description="Helical" evidence="9">
    <location>
        <begin position="923"/>
        <end position="947"/>
    </location>
</feature>
<comment type="caution">
    <text evidence="11">The sequence shown here is derived from an EMBL/GenBank/DDBJ whole genome shotgun (WGS) entry which is preliminary data.</text>
</comment>
<evidence type="ECO:0000256" key="8">
    <source>
        <dbReference type="ARBA" id="ARBA00023136"/>
    </source>
</evidence>
<gene>
    <name evidence="11" type="ORF">CKO40_05300</name>
</gene>
<feature type="transmembrane region" description="Helical" evidence="9">
    <location>
        <begin position="12"/>
        <end position="34"/>
    </location>
</feature>
<feature type="transmembrane region" description="Helical" evidence="9">
    <location>
        <begin position="395"/>
        <end position="415"/>
    </location>
</feature>
<keyword evidence="4" id="KW-1003">Cell membrane</keyword>
<evidence type="ECO:0000256" key="4">
    <source>
        <dbReference type="ARBA" id="ARBA00022475"/>
    </source>
</evidence>
<evidence type="ECO:0000256" key="7">
    <source>
        <dbReference type="ARBA" id="ARBA00022989"/>
    </source>
</evidence>
<feature type="transmembrane region" description="Helical" evidence="9">
    <location>
        <begin position="368"/>
        <end position="389"/>
    </location>
</feature>